<dbReference type="InterPro" id="IPR036779">
    <property type="entry name" value="LysM_dom_sf"/>
</dbReference>
<sequence length="373" mass="41168">MKSSFVAWFFAAATAFAVQAEQVTVKSTAPQQYVVKQGDTLWDISSLYLASPWRWQELWQSNPQIKNPDLIYPGDVLALVYDASGVPQLQLVKGVKKLSPTSRVALKSLRAIPTLPMNLIEPYLTYEIAMSDEDVAALPIVLGANRNVKMNTQGQLLYIKGDVNQQAVYGIYRLGEHYRDLQSQQVLARETKLVATVRAVHGGNIAAGTPASVAVETVKQEIRAGDVLMPLQQLYSAQFKMSRPSNAVQGQIVATNNQLREFSTMSIVVLNLGKADEVNEGHILDIQRQSPTVIEGQAGPRYIEDANSLEKLVKAVAETFGTENSEASVVWTMPKEKVGELMIFKVFDKVSYALVTKTREPLRVGDYVVAQPN</sequence>
<dbReference type="SUPFAM" id="SSF54106">
    <property type="entry name" value="LysM domain"/>
    <property type="match status" value="1"/>
</dbReference>
<dbReference type="EMBL" id="JBHRSD010000018">
    <property type="protein sequence ID" value="MFC3033206.1"/>
    <property type="molecule type" value="Genomic_DNA"/>
</dbReference>
<dbReference type="InterPro" id="IPR052196">
    <property type="entry name" value="Bact_Kbp"/>
</dbReference>
<protein>
    <submittedName>
        <fullName evidence="3">LysM peptidoglycan-binding domain-containing protein</fullName>
    </submittedName>
</protein>
<keyword evidence="1" id="KW-0732">Signal</keyword>
<dbReference type="CDD" id="cd00118">
    <property type="entry name" value="LysM"/>
    <property type="match status" value="1"/>
</dbReference>
<reference evidence="4" key="1">
    <citation type="journal article" date="2019" name="Int. J. Syst. Evol. Microbiol.">
        <title>The Global Catalogue of Microorganisms (GCM) 10K type strain sequencing project: providing services to taxonomists for standard genome sequencing and annotation.</title>
        <authorList>
            <consortium name="The Broad Institute Genomics Platform"/>
            <consortium name="The Broad Institute Genome Sequencing Center for Infectious Disease"/>
            <person name="Wu L."/>
            <person name="Ma J."/>
        </authorList>
    </citation>
    <scope>NUCLEOTIDE SEQUENCE [LARGE SCALE GENOMIC DNA]</scope>
    <source>
        <strain evidence="4">KCTC 42730</strain>
    </source>
</reference>
<evidence type="ECO:0000256" key="1">
    <source>
        <dbReference type="SAM" id="SignalP"/>
    </source>
</evidence>
<keyword evidence="4" id="KW-1185">Reference proteome</keyword>
<feature type="chain" id="PRO_5046162620" evidence="1">
    <location>
        <begin position="21"/>
        <end position="373"/>
    </location>
</feature>
<organism evidence="3 4">
    <name type="scientific">Pseudoalteromonas fenneropenaei</name>
    <dbReference type="NCBI Taxonomy" id="1737459"/>
    <lineage>
        <taxon>Bacteria</taxon>
        <taxon>Pseudomonadati</taxon>
        <taxon>Pseudomonadota</taxon>
        <taxon>Gammaproteobacteria</taxon>
        <taxon>Alteromonadales</taxon>
        <taxon>Pseudoalteromonadaceae</taxon>
        <taxon>Pseudoalteromonas</taxon>
    </lineage>
</organism>
<dbReference type="Proteomes" id="UP001595453">
    <property type="component" value="Unassembled WGS sequence"/>
</dbReference>
<feature type="signal peptide" evidence="1">
    <location>
        <begin position="1"/>
        <end position="20"/>
    </location>
</feature>
<feature type="domain" description="LysM" evidence="2">
    <location>
        <begin position="31"/>
        <end position="79"/>
    </location>
</feature>
<dbReference type="InterPro" id="IPR018392">
    <property type="entry name" value="LysM"/>
</dbReference>
<dbReference type="Pfam" id="PF01476">
    <property type="entry name" value="LysM"/>
    <property type="match status" value="1"/>
</dbReference>
<dbReference type="PANTHER" id="PTHR34700">
    <property type="entry name" value="POTASSIUM BINDING PROTEIN KBP"/>
    <property type="match status" value="1"/>
</dbReference>
<dbReference type="PANTHER" id="PTHR34700:SF4">
    <property type="entry name" value="PHAGE-LIKE ELEMENT PBSX PROTEIN XKDP"/>
    <property type="match status" value="1"/>
</dbReference>
<accession>A0ABV7CL81</accession>
<gene>
    <name evidence="3" type="ORF">ACFOEE_11815</name>
</gene>
<evidence type="ECO:0000313" key="3">
    <source>
        <dbReference type="EMBL" id="MFC3033206.1"/>
    </source>
</evidence>
<dbReference type="Gene3D" id="3.10.350.10">
    <property type="entry name" value="LysM domain"/>
    <property type="match status" value="1"/>
</dbReference>
<name>A0ABV7CL81_9GAMM</name>
<proteinExistence type="predicted"/>
<dbReference type="PROSITE" id="PS51782">
    <property type="entry name" value="LYSM"/>
    <property type="match status" value="1"/>
</dbReference>
<evidence type="ECO:0000313" key="4">
    <source>
        <dbReference type="Proteomes" id="UP001595453"/>
    </source>
</evidence>
<evidence type="ECO:0000259" key="2">
    <source>
        <dbReference type="PROSITE" id="PS51782"/>
    </source>
</evidence>
<dbReference type="RefSeq" id="WP_377124463.1">
    <property type="nucleotide sequence ID" value="NZ_JBHRSD010000018.1"/>
</dbReference>
<dbReference type="SMART" id="SM00257">
    <property type="entry name" value="LysM"/>
    <property type="match status" value="1"/>
</dbReference>
<comment type="caution">
    <text evidence="3">The sequence shown here is derived from an EMBL/GenBank/DDBJ whole genome shotgun (WGS) entry which is preliminary data.</text>
</comment>